<accession>A0ABU0GAK3</accession>
<proteinExistence type="predicted"/>
<dbReference type="Proteomes" id="UP001238496">
    <property type="component" value="Unassembled WGS sequence"/>
</dbReference>
<organism evidence="1 2">
    <name type="scientific">Peteryoungia aggregata LMG 23059</name>
    <dbReference type="NCBI Taxonomy" id="1368425"/>
    <lineage>
        <taxon>Bacteria</taxon>
        <taxon>Pseudomonadati</taxon>
        <taxon>Pseudomonadota</taxon>
        <taxon>Alphaproteobacteria</taxon>
        <taxon>Hyphomicrobiales</taxon>
        <taxon>Rhizobiaceae</taxon>
        <taxon>Peteryoungia</taxon>
    </lineage>
</organism>
<reference evidence="1 2" key="1">
    <citation type="submission" date="2023-07" db="EMBL/GenBank/DDBJ databases">
        <title>Genomic Encyclopedia of Type Strains, Phase IV (KMG-IV): sequencing the most valuable type-strain genomes for metagenomic binning, comparative biology and taxonomic classification.</title>
        <authorList>
            <person name="Goeker M."/>
        </authorList>
    </citation>
    <scope>NUCLEOTIDE SEQUENCE [LARGE SCALE GENOMIC DNA]</scope>
    <source>
        <strain evidence="1 2">DSM 1111</strain>
    </source>
</reference>
<name>A0ABU0GAK3_9HYPH</name>
<evidence type="ECO:0000313" key="1">
    <source>
        <dbReference type="EMBL" id="MDQ0422382.1"/>
    </source>
</evidence>
<evidence type="ECO:0000313" key="2">
    <source>
        <dbReference type="Proteomes" id="UP001238496"/>
    </source>
</evidence>
<gene>
    <name evidence="1" type="ORF">J2045_003430</name>
</gene>
<evidence type="ECO:0008006" key="3">
    <source>
        <dbReference type="Google" id="ProtNLM"/>
    </source>
</evidence>
<comment type="caution">
    <text evidence="1">The sequence shown here is derived from an EMBL/GenBank/DDBJ whole genome shotgun (WGS) entry which is preliminary data.</text>
</comment>
<dbReference type="EMBL" id="JAUSUW010000010">
    <property type="protein sequence ID" value="MDQ0422382.1"/>
    <property type="molecule type" value="Genomic_DNA"/>
</dbReference>
<protein>
    <recommendedName>
        <fullName evidence="3">Core-binding (CB) domain-containing protein</fullName>
    </recommendedName>
</protein>
<keyword evidence="2" id="KW-1185">Reference proteome</keyword>
<dbReference type="RefSeq" id="WP_307374876.1">
    <property type="nucleotide sequence ID" value="NZ_JAUSUW010000010.1"/>
</dbReference>
<sequence length="94" mass="10560">MANDIDRYTKETIKDTGRKKAQVLTAIKNYDLANMPCSSSISKDTVEFLQSLTAKPQTVGNYASHLGTIFAIARPMWGYRLDEQEMEDAVNVSR</sequence>